<gene>
    <name evidence="1" type="ORF">BaRGS_00035197</name>
</gene>
<organism evidence="1 2">
    <name type="scientific">Batillaria attramentaria</name>
    <dbReference type="NCBI Taxonomy" id="370345"/>
    <lineage>
        <taxon>Eukaryota</taxon>
        <taxon>Metazoa</taxon>
        <taxon>Spiralia</taxon>
        <taxon>Lophotrochozoa</taxon>
        <taxon>Mollusca</taxon>
        <taxon>Gastropoda</taxon>
        <taxon>Caenogastropoda</taxon>
        <taxon>Sorbeoconcha</taxon>
        <taxon>Cerithioidea</taxon>
        <taxon>Batillariidae</taxon>
        <taxon>Batillaria</taxon>
    </lineage>
</organism>
<comment type="caution">
    <text evidence="1">The sequence shown here is derived from an EMBL/GenBank/DDBJ whole genome shotgun (WGS) entry which is preliminary data.</text>
</comment>
<protein>
    <submittedName>
        <fullName evidence="1">Uncharacterized protein</fullName>
    </submittedName>
</protein>
<dbReference type="Proteomes" id="UP001519460">
    <property type="component" value="Unassembled WGS sequence"/>
</dbReference>
<sequence>MEVFVLLCHVHDMEEFVLLCHVHDMEEFVLLCHVHGMGEFVLLCHVHDMGEFVLLCHVHDMGEFVLLCHMRGIAMILAVVSAVLMTGSEASLSDTWDSVTHAAHTAWDWTKEHCSGSVGFPSGVSVTCSGRKRGVRGEPVDEGLLEALDQACPSFDVGPDAKLSDVVRAAFVEVDGLDGSTSILCLSAISRGQRWSAEPDRIRQLCTADRRAELLRGAEKVGKDPVERRSTHVQMYMSDIFQPGIDHWSLVTLSNNVLFALSYLCLVIAA</sequence>
<name>A0ABD0JG03_9CAEN</name>
<proteinExistence type="predicted"/>
<reference evidence="1 2" key="1">
    <citation type="journal article" date="2023" name="Sci. Data">
        <title>Genome assembly of the Korean intertidal mud-creeper Batillaria attramentaria.</title>
        <authorList>
            <person name="Patra A.K."/>
            <person name="Ho P.T."/>
            <person name="Jun S."/>
            <person name="Lee S.J."/>
            <person name="Kim Y."/>
            <person name="Won Y.J."/>
        </authorList>
    </citation>
    <scope>NUCLEOTIDE SEQUENCE [LARGE SCALE GENOMIC DNA]</scope>
    <source>
        <strain evidence="1">Wonlab-2016</strain>
    </source>
</reference>
<evidence type="ECO:0000313" key="1">
    <source>
        <dbReference type="EMBL" id="KAK7473536.1"/>
    </source>
</evidence>
<dbReference type="EMBL" id="JACVVK020000465">
    <property type="protein sequence ID" value="KAK7473536.1"/>
    <property type="molecule type" value="Genomic_DNA"/>
</dbReference>
<evidence type="ECO:0000313" key="2">
    <source>
        <dbReference type="Proteomes" id="UP001519460"/>
    </source>
</evidence>
<accession>A0ABD0JG03</accession>
<dbReference type="AlphaFoldDB" id="A0ABD0JG03"/>
<keyword evidence="2" id="KW-1185">Reference proteome</keyword>